<keyword evidence="2" id="KW-1185">Reference proteome</keyword>
<name>A0A7X5BY66_9BACT</name>
<accession>A0A7X5BY66</accession>
<proteinExistence type="predicted"/>
<comment type="caution">
    <text evidence="1">The sequence shown here is derived from an EMBL/GenBank/DDBJ whole genome shotgun (WGS) entry which is preliminary data.</text>
</comment>
<dbReference type="InterPro" id="IPR011990">
    <property type="entry name" value="TPR-like_helical_dom_sf"/>
</dbReference>
<evidence type="ECO:0000313" key="1">
    <source>
        <dbReference type="EMBL" id="NBC45017.1"/>
    </source>
</evidence>
<reference evidence="1 2" key="1">
    <citation type="submission" date="2020-01" db="EMBL/GenBank/DDBJ databases">
        <title>The draft genome sequence of Corallococcus exiguus DSM 14696.</title>
        <authorList>
            <person name="Zhang X."/>
            <person name="Zhu H."/>
        </authorList>
    </citation>
    <scope>NUCLEOTIDE SEQUENCE [LARGE SCALE GENOMIC DNA]</scope>
    <source>
        <strain evidence="1 2">DSM 14696</strain>
    </source>
</reference>
<gene>
    <name evidence="1" type="ORF">GTZ93_34990</name>
</gene>
<sequence>MDLKRQQSPFYELKSSAPGLSLVSVDTTNVDNSSGMDAATLNAAVKAAVESYVTGQQPKYAFSDATSSGAKADFNVGFKDGAILPSPTATFSAIPQDMATPLVSAIYVMQAKSSQTSGGNTLMSITLAFSTVTKDGKEVKTEIVASEAEGKTPGRPRLSITPDAGSFPSVYWSAQGVIPGALQSTDFLPSDGGELFKRVLADAVGYHYFPLFGHELSERYTLISDGGLKEGADAAKAGNWDAAITSWEKASGSDAKAHYNLAVAYMAKGDDAKAQESLSKVSDVPQAQDLANAMKTRAAYKKIIDAQP</sequence>
<dbReference type="SUPFAM" id="SSF48452">
    <property type="entry name" value="TPR-like"/>
    <property type="match status" value="1"/>
</dbReference>
<protein>
    <recommendedName>
        <fullName evidence="3">Tetratricopeptide repeat protein</fullName>
    </recommendedName>
</protein>
<evidence type="ECO:0008006" key="3">
    <source>
        <dbReference type="Google" id="ProtNLM"/>
    </source>
</evidence>
<dbReference type="Proteomes" id="UP000537825">
    <property type="component" value="Unassembled WGS sequence"/>
</dbReference>
<dbReference type="AlphaFoldDB" id="A0A7X5BY66"/>
<organism evidence="1 2">
    <name type="scientific">Corallococcus exiguus</name>
    <dbReference type="NCBI Taxonomy" id="83462"/>
    <lineage>
        <taxon>Bacteria</taxon>
        <taxon>Pseudomonadati</taxon>
        <taxon>Myxococcota</taxon>
        <taxon>Myxococcia</taxon>
        <taxon>Myxococcales</taxon>
        <taxon>Cystobacterineae</taxon>
        <taxon>Myxococcaceae</taxon>
        <taxon>Corallococcus</taxon>
    </lineage>
</organism>
<dbReference type="Gene3D" id="1.25.40.10">
    <property type="entry name" value="Tetratricopeptide repeat domain"/>
    <property type="match status" value="1"/>
</dbReference>
<evidence type="ECO:0000313" key="2">
    <source>
        <dbReference type="Proteomes" id="UP000537825"/>
    </source>
</evidence>
<dbReference type="RefSeq" id="WP_139922020.1">
    <property type="nucleotide sequence ID" value="NZ_CBCSLE010000149.1"/>
</dbReference>
<dbReference type="EMBL" id="JAAAPK010000012">
    <property type="protein sequence ID" value="NBC45017.1"/>
    <property type="molecule type" value="Genomic_DNA"/>
</dbReference>